<dbReference type="InterPro" id="IPR003593">
    <property type="entry name" value="AAA+_ATPase"/>
</dbReference>
<dbReference type="GO" id="GO:0005524">
    <property type="term" value="F:ATP binding"/>
    <property type="evidence" value="ECO:0007669"/>
    <property type="project" value="UniProtKB-KW"/>
</dbReference>
<dbReference type="SMART" id="SM00382">
    <property type="entry name" value="AAA"/>
    <property type="match status" value="1"/>
</dbReference>
<dbReference type="PANTHER" id="PTHR43117:SF4">
    <property type="entry name" value="OSMOPROTECTANT IMPORT ATP-BINDING PROTEIN OSMV"/>
    <property type="match status" value="1"/>
</dbReference>
<evidence type="ECO:0000256" key="1">
    <source>
        <dbReference type="ARBA" id="ARBA00005417"/>
    </source>
</evidence>
<dbReference type="Proteomes" id="UP000823633">
    <property type="component" value="Unassembled WGS sequence"/>
</dbReference>
<dbReference type="PANTHER" id="PTHR43117">
    <property type="entry name" value="OSMOPROTECTANT IMPORT ATP-BINDING PROTEIN OSMV"/>
    <property type="match status" value="1"/>
</dbReference>
<name>A0A9D9H6Q7_9SPIR</name>
<dbReference type="PROSITE" id="PS00211">
    <property type="entry name" value="ABC_TRANSPORTER_1"/>
    <property type="match status" value="1"/>
</dbReference>
<gene>
    <name evidence="6" type="ORF">IAC42_05165</name>
</gene>
<comment type="caution">
    <text evidence="6">The sequence shown here is derived from an EMBL/GenBank/DDBJ whole genome shotgun (WGS) entry which is preliminary data.</text>
</comment>
<dbReference type="EMBL" id="JADIMU010000031">
    <property type="protein sequence ID" value="MBO8443130.1"/>
    <property type="molecule type" value="Genomic_DNA"/>
</dbReference>
<reference evidence="6" key="2">
    <citation type="journal article" date="2021" name="PeerJ">
        <title>Extensive microbial diversity within the chicken gut microbiome revealed by metagenomics and culture.</title>
        <authorList>
            <person name="Gilroy R."/>
            <person name="Ravi A."/>
            <person name="Getino M."/>
            <person name="Pursley I."/>
            <person name="Horton D.L."/>
            <person name="Alikhan N.F."/>
            <person name="Baker D."/>
            <person name="Gharbi K."/>
            <person name="Hall N."/>
            <person name="Watson M."/>
            <person name="Adriaenssens E.M."/>
            <person name="Foster-Nyarko E."/>
            <person name="Jarju S."/>
            <person name="Secka A."/>
            <person name="Antonio M."/>
            <person name="Oren A."/>
            <person name="Chaudhuri R.R."/>
            <person name="La Ragione R."/>
            <person name="Hildebrand F."/>
            <person name="Pallen M.J."/>
        </authorList>
    </citation>
    <scope>NUCLEOTIDE SEQUENCE</scope>
    <source>
        <strain evidence="6">11167</strain>
    </source>
</reference>
<evidence type="ECO:0000256" key="3">
    <source>
        <dbReference type="ARBA" id="ARBA00022741"/>
    </source>
</evidence>
<dbReference type="InterPro" id="IPR027417">
    <property type="entry name" value="P-loop_NTPase"/>
</dbReference>
<evidence type="ECO:0000313" key="6">
    <source>
        <dbReference type="EMBL" id="MBO8443130.1"/>
    </source>
</evidence>
<reference evidence="6" key="1">
    <citation type="submission" date="2020-10" db="EMBL/GenBank/DDBJ databases">
        <authorList>
            <person name="Gilroy R."/>
        </authorList>
    </citation>
    <scope>NUCLEOTIDE SEQUENCE</scope>
    <source>
        <strain evidence="6">11167</strain>
    </source>
</reference>
<feature type="domain" description="ABC transporter" evidence="5">
    <location>
        <begin position="4"/>
        <end position="240"/>
    </location>
</feature>
<keyword evidence="3" id="KW-0547">Nucleotide-binding</keyword>
<sequence length="250" mass="27522">MEALALEHVVKSYGGHRVLDDISISVDKGDFVTVIGRSGCGKTTLLKTVNGLVKPECGRVTVAGKDIAAQDEVALRRSIGYAIQSVGLFPHMSVEENIAYVPTISKLDGWTKRERGEKVASLLELVGLEASIATRQPRELSGGQKQRVGIARALAGDPQLLLMDEPFGAVDEITRELLQEQILKIHESRGTTILFVTHDMAEAFRLATRCLVLDQGRVAQYDRPSRIISDPASPFVRELVEKRRRLEPRA</sequence>
<proteinExistence type="inferred from homology"/>
<dbReference type="PROSITE" id="PS50893">
    <property type="entry name" value="ABC_TRANSPORTER_2"/>
    <property type="match status" value="1"/>
</dbReference>
<dbReference type="SUPFAM" id="SSF52540">
    <property type="entry name" value="P-loop containing nucleoside triphosphate hydrolases"/>
    <property type="match status" value="1"/>
</dbReference>
<dbReference type="InterPro" id="IPR017871">
    <property type="entry name" value="ABC_transporter-like_CS"/>
</dbReference>
<evidence type="ECO:0000256" key="4">
    <source>
        <dbReference type="ARBA" id="ARBA00022840"/>
    </source>
</evidence>
<dbReference type="AlphaFoldDB" id="A0A9D9H6Q7"/>
<dbReference type="Pfam" id="PF00005">
    <property type="entry name" value="ABC_tran"/>
    <property type="match status" value="1"/>
</dbReference>
<evidence type="ECO:0000256" key="2">
    <source>
        <dbReference type="ARBA" id="ARBA00022448"/>
    </source>
</evidence>
<keyword evidence="2" id="KW-0813">Transport</keyword>
<protein>
    <submittedName>
        <fullName evidence="6">ABC transporter ATP-binding protein</fullName>
    </submittedName>
</protein>
<evidence type="ECO:0000259" key="5">
    <source>
        <dbReference type="PROSITE" id="PS50893"/>
    </source>
</evidence>
<dbReference type="GO" id="GO:0015697">
    <property type="term" value="P:quaternary ammonium group transport"/>
    <property type="evidence" value="ECO:0007669"/>
    <property type="project" value="UniProtKB-ARBA"/>
</dbReference>
<dbReference type="InterPro" id="IPR003439">
    <property type="entry name" value="ABC_transporter-like_ATP-bd"/>
</dbReference>
<evidence type="ECO:0000313" key="7">
    <source>
        <dbReference type="Proteomes" id="UP000823633"/>
    </source>
</evidence>
<keyword evidence="4 6" id="KW-0067">ATP-binding</keyword>
<dbReference type="GO" id="GO:0016887">
    <property type="term" value="F:ATP hydrolysis activity"/>
    <property type="evidence" value="ECO:0007669"/>
    <property type="project" value="InterPro"/>
</dbReference>
<organism evidence="6 7">
    <name type="scientific">Candidatus Aphodenecus pullistercoris</name>
    <dbReference type="NCBI Taxonomy" id="2840669"/>
    <lineage>
        <taxon>Bacteria</taxon>
        <taxon>Pseudomonadati</taxon>
        <taxon>Spirochaetota</taxon>
        <taxon>Spirochaetia</taxon>
        <taxon>Spirochaetales</taxon>
        <taxon>Candidatus Aphodenecus</taxon>
    </lineage>
</organism>
<comment type="similarity">
    <text evidence="1">Belongs to the ABC transporter superfamily.</text>
</comment>
<accession>A0A9D9H6Q7</accession>
<dbReference type="FunFam" id="3.40.50.300:FF:000425">
    <property type="entry name" value="Probable ABC transporter, ATP-binding subunit"/>
    <property type="match status" value="1"/>
</dbReference>
<dbReference type="Gene3D" id="3.40.50.300">
    <property type="entry name" value="P-loop containing nucleotide triphosphate hydrolases"/>
    <property type="match status" value="1"/>
</dbReference>